<evidence type="ECO:0000313" key="2">
    <source>
        <dbReference type="Proteomes" id="UP000539350"/>
    </source>
</evidence>
<comment type="caution">
    <text evidence="1">The sequence shown here is derived from an EMBL/GenBank/DDBJ whole genome shotgun (WGS) entry which is preliminary data.</text>
</comment>
<dbReference type="InterPro" id="IPR017143">
    <property type="entry name" value="UCP037225"/>
</dbReference>
<organism evidence="1 2">
    <name type="scientific">Sediminihaliea albiluteola</name>
    <dbReference type="NCBI Taxonomy" id="2758564"/>
    <lineage>
        <taxon>Bacteria</taxon>
        <taxon>Pseudomonadati</taxon>
        <taxon>Pseudomonadota</taxon>
        <taxon>Gammaproteobacteria</taxon>
        <taxon>Cellvibrionales</taxon>
        <taxon>Halieaceae</taxon>
        <taxon>Sediminihaliea</taxon>
    </lineage>
</organism>
<dbReference type="AlphaFoldDB" id="A0A7W2TXH7"/>
<name>A0A7W2TXH7_9GAMM</name>
<dbReference type="Pfam" id="PF14255">
    <property type="entry name" value="Zn_ribbon_21"/>
    <property type="match status" value="1"/>
</dbReference>
<proteinExistence type="predicted"/>
<keyword evidence="2" id="KW-1185">Reference proteome</keyword>
<dbReference type="Proteomes" id="UP000539350">
    <property type="component" value="Unassembled WGS sequence"/>
</dbReference>
<evidence type="ECO:0000313" key="1">
    <source>
        <dbReference type="EMBL" id="MBA6413732.1"/>
    </source>
</evidence>
<dbReference type="InterPro" id="IPR025990">
    <property type="entry name" value="zinc_ribbon_bacterial"/>
</dbReference>
<accession>A0A7W2TXH7</accession>
<protein>
    <submittedName>
        <fullName evidence="1">CPXCG motif-containing cysteine-rich protein</fullName>
    </submittedName>
</protein>
<gene>
    <name evidence="1" type="ORF">H2508_11485</name>
</gene>
<dbReference type="PIRSF" id="PIRSF037225">
    <property type="entry name" value="UCP037225"/>
    <property type="match status" value="1"/>
</dbReference>
<dbReference type="EMBL" id="JACFXU010000015">
    <property type="protein sequence ID" value="MBA6413732.1"/>
    <property type="molecule type" value="Genomic_DNA"/>
</dbReference>
<sequence length="63" mass="7205">MLGLAERKVACPYCAELIVVLIDTSMAEQQYIEDCQVCCSPIEFTVQVHSEEAIDLWLRQENE</sequence>
<reference evidence="1 2" key="1">
    <citation type="submission" date="2020-07" db="EMBL/GenBank/DDBJ databases">
        <title>Halieaceae bacterium, F7430, whole genome shotgun sequencing project.</title>
        <authorList>
            <person name="Jiang S."/>
            <person name="Liu Z.W."/>
            <person name="Du Z.J."/>
        </authorList>
    </citation>
    <scope>NUCLEOTIDE SEQUENCE [LARGE SCALE GENOMIC DNA]</scope>
    <source>
        <strain evidence="1 2">F7430</strain>
    </source>
</reference>